<evidence type="ECO:0000256" key="5">
    <source>
        <dbReference type="ARBA" id="ARBA00022519"/>
    </source>
</evidence>
<keyword evidence="12" id="KW-1185">Reference proteome</keyword>
<keyword evidence="8" id="KW-1278">Translocase</keyword>
<keyword evidence="6" id="KW-0547">Nucleotide-binding</keyword>
<dbReference type="PROSITE" id="PS50893">
    <property type="entry name" value="ABC_TRANSPORTER_2"/>
    <property type="match status" value="1"/>
</dbReference>
<keyword evidence="9" id="KW-0472">Membrane</keyword>
<dbReference type="GO" id="GO:0005886">
    <property type="term" value="C:plasma membrane"/>
    <property type="evidence" value="ECO:0007669"/>
    <property type="project" value="UniProtKB-SubCell"/>
</dbReference>
<evidence type="ECO:0000259" key="10">
    <source>
        <dbReference type="PROSITE" id="PS50893"/>
    </source>
</evidence>
<evidence type="ECO:0000256" key="3">
    <source>
        <dbReference type="ARBA" id="ARBA00022448"/>
    </source>
</evidence>
<dbReference type="PANTHER" id="PTHR43297:SF14">
    <property type="entry name" value="ATPASE AAA-TYPE CORE DOMAIN-CONTAINING PROTEIN"/>
    <property type="match status" value="1"/>
</dbReference>
<keyword evidence="3" id="KW-0813">Transport</keyword>
<comment type="caution">
    <text evidence="11">The sequence shown here is derived from an EMBL/GenBank/DDBJ whole genome shotgun (WGS) entry which is preliminary data.</text>
</comment>
<dbReference type="OrthoDB" id="9806285at2"/>
<dbReference type="SMART" id="SM00382">
    <property type="entry name" value="AAA"/>
    <property type="match status" value="1"/>
</dbReference>
<dbReference type="PANTHER" id="PTHR43297">
    <property type="entry name" value="OLIGOPEPTIDE TRANSPORT ATP-BINDING PROTEIN APPD"/>
    <property type="match status" value="1"/>
</dbReference>
<dbReference type="eggNOG" id="COG0444">
    <property type="taxonomic scope" value="Bacteria"/>
</dbReference>
<evidence type="ECO:0000256" key="9">
    <source>
        <dbReference type="ARBA" id="ARBA00023136"/>
    </source>
</evidence>
<evidence type="ECO:0000313" key="12">
    <source>
        <dbReference type="Proteomes" id="UP000004736"/>
    </source>
</evidence>
<dbReference type="STRING" id="592028.GCWU000321_01680"/>
<dbReference type="InterPro" id="IPR003593">
    <property type="entry name" value="AAA+_ATPase"/>
</dbReference>
<dbReference type="GO" id="GO:0005524">
    <property type="term" value="F:ATP binding"/>
    <property type="evidence" value="ECO:0007669"/>
    <property type="project" value="UniProtKB-KW"/>
</dbReference>
<dbReference type="EMBL" id="ACIM02000001">
    <property type="protein sequence ID" value="EEW97684.1"/>
    <property type="molecule type" value="Genomic_DNA"/>
</dbReference>
<dbReference type="RefSeq" id="WP_007070615.1">
    <property type="nucleotide sequence ID" value="NZ_GG698602.1"/>
</dbReference>
<feature type="domain" description="ABC transporter" evidence="10">
    <location>
        <begin position="6"/>
        <end position="251"/>
    </location>
</feature>
<dbReference type="InterPro" id="IPR050388">
    <property type="entry name" value="ABC_Ni/Peptide_Import"/>
</dbReference>
<evidence type="ECO:0000256" key="7">
    <source>
        <dbReference type="ARBA" id="ARBA00022840"/>
    </source>
</evidence>
<comment type="similarity">
    <text evidence="2">Belongs to the ABC transporter superfamily.</text>
</comment>
<dbReference type="AlphaFoldDB" id="C9LQ48"/>
<keyword evidence="7 11" id="KW-0067">ATP-binding</keyword>
<reference evidence="11" key="1">
    <citation type="submission" date="2009-09" db="EMBL/GenBank/DDBJ databases">
        <authorList>
            <person name="Weinstock G."/>
            <person name="Sodergren E."/>
            <person name="Clifton S."/>
            <person name="Fulton L."/>
            <person name="Fulton B."/>
            <person name="Courtney L."/>
            <person name="Fronick C."/>
            <person name="Harrison M."/>
            <person name="Strong C."/>
            <person name="Farmer C."/>
            <person name="Delahaunty K."/>
            <person name="Markovic C."/>
            <person name="Hall O."/>
            <person name="Minx P."/>
            <person name="Tomlinson C."/>
            <person name="Mitreva M."/>
            <person name="Nelson J."/>
            <person name="Hou S."/>
            <person name="Wollam A."/>
            <person name="Pepin K.H."/>
            <person name="Johnson M."/>
            <person name="Bhonagiri V."/>
            <person name="Nash W.E."/>
            <person name="Warren W."/>
            <person name="Chinwalla A."/>
            <person name="Mardis E.R."/>
            <person name="Wilson R.K."/>
        </authorList>
    </citation>
    <scope>NUCLEOTIDE SEQUENCE [LARGE SCALE GENOMIC DNA]</scope>
    <source>
        <strain evidence="11">DSM 15470</strain>
    </source>
</reference>
<evidence type="ECO:0000256" key="1">
    <source>
        <dbReference type="ARBA" id="ARBA00004202"/>
    </source>
</evidence>
<dbReference type="Pfam" id="PF00005">
    <property type="entry name" value="ABC_tran"/>
    <property type="match status" value="1"/>
</dbReference>
<evidence type="ECO:0000256" key="8">
    <source>
        <dbReference type="ARBA" id="ARBA00022967"/>
    </source>
</evidence>
<gene>
    <name evidence="11" type="ORF">GCWU000321_01680</name>
</gene>
<comment type="subcellular location">
    <subcellularLocation>
        <location evidence="1">Cell membrane</location>
        <topology evidence="1">Peripheral membrane protein</topology>
    </subcellularLocation>
</comment>
<dbReference type="Gene3D" id="3.40.50.300">
    <property type="entry name" value="P-loop containing nucleotide triphosphate hydrolases"/>
    <property type="match status" value="1"/>
</dbReference>
<evidence type="ECO:0000256" key="6">
    <source>
        <dbReference type="ARBA" id="ARBA00022741"/>
    </source>
</evidence>
<dbReference type="InterPro" id="IPR027417">
    <property type="entry name" value="P-loop_NTPase"/>
</dbReference>
<dbReference type="SUPFAM" id="SSF52540">
    <property type="entry name" value="P-loop containing nucleoside triphosphate hydrolases"/>
    <property type="match status" value="1"/>
</dbReference>
<dbReference type="GO" id="GO:0016887">
    <property type="term" value="F:ATP hydrolysis activity"/>
    <property type="evidence" value="ECO:0007669"/>
    <property type="project" value="InterPro"/>
</dbReference>
<proteinExistence type="inferred from homology"/>
<keyword evidence="4" id="KW-1003">Cell membrane</keyword>
<organism evidence="11 12">
    <name type="scientific">Dialister invisus DSM 15470</name>
    <dbReference type="NCBI Taxonomy" id="592028"/>
    <lineage>
        <taxon>Bacteria</taxon>
        <taxon>Bacillati</taxon>
        <taxon>Bacillota</taxon>
        <taxon>Negativicutes</taxon>
        <taxon>Veillonellales</taxon>
        <taxon>Veillonellaceae</taxon>
        <taxon>Dialister</taxon>
    </lineage>
</organism>
<dbReference type="Proteomes" id="UP000004736">
    <property type="component" value="Unassembled WGS sequence"/>
</dbReference>
<dbReference type="GeneID" id="78278208"/>
<evidence type="ECO:0000313" key="11">
    <source>
        <dbReference type="EMBL" id="EEW97684.1"/>
    </source>
</evidence>
<keyword evidence="5" id="KW-0997">Cell inner membrane</keyword>
<sequence>MGNNLLELTGVSAEFQRKRIIDTINLAVPKRSRVSIIGTSGCGKSTLLKLIAGLLRAPAWQVTGQAAIEGKCFNAGDSATLLTNCGRQYAFIAQDSLSIFDPRLKIKEHFLEISRLRDGEKEEFLLQVMSLLRNLLITDPERVLESYRNELSGGTLQRISIAMGLIHKPKLLIADEPTSAIDRYSRAQLISVLKKVYRDTNLSMLIVSHDIDFVKEISDITYVMKQGKFIDKINTKELGNEDNDLYTRSFLRACNRWKKERLYEGS</sequence>
<dbReference type="InterPro" id="IPR003439">
    <property type="entry name" value="ABC_transporter-like_ATP-bd"/>
</dbReference>
<dbReference type="HOGENOM" id="CLU_000604_1_23_9"/>
<protein>
    <submittedName>
        <fullName evidence="11">ABC transporter, ATP-binding protein</fullName>
    </submittedName>
</protein>
<name>C9LQ48_9FIRM</name>
<evidence type="ECO:0000256" key="2">
    <source>
        <dbReference type="ARBA" id="ARBA00005417"/>
    </source>
</evidence>
<accession>C9LQ48</accession>
<evidence type="ECO:0000256" key="4">
    <source>
        <dbReference type="ARBA" id="ARBA00022475"/>
    </source>
</evidence>